<accession>A0ACC6JFB7</accession>
<name>A0ACC6JFB7_9PSED</name>
<evidence type="ECO:0000313" key="1">
    <source>
        <dbReference type="EMBL" id="MDR6605208.1"/>
    </source>
</evidence>
<gene>
    <name evidence="1" type="ORF">J2X87_000259</name>
</gene>
<comment type="caution">
    <text evidence="1">The sequence shown here is derived from an EMBL/GenBank/DDBJ whole genome shotgun (WGS) entry which is preliminary data.</text>
</comment>
<evidence type="ECO:0000313" key="2">
    <source>
        <dbReference type="Proteomes" id="UP001259420"/>
    </source>
</evidence>
<dbReference type="EMBL" id="JAVDSD010000001">
    <property type="protein sequence ID" value="MDR6605208.1"/>
    <property type="molecule type" value="Genomic_DNA"/>
</dbReference>
<reference evidence="1" key="1">
    <citation type="submission" date="2023-07" db="EMBL/GenBank/DDBJ databases">
        <title>Sorghum-associated microbial communities from plants grown in Nebraska, USA.</title>
        <authorList>
            <person name="Schachtman D."/>
        </authorList>
    </citation>
    <scope>NUCLEOTIDE SEQUENCE</scope>
    <source>
        <strain evidence="1">BE46</strain>
    </source>
</reference>
<organism evidence="1 2">
    <name type="scientific">Pseudomonas synxantha</name>
    <dbReference type="NCBI Taxonomy" id="47883"/>
    <lineage>
        <taxon>Bacteria</taxon>
        <taxon>Pseudomonadati</taxon>
        <taxon>Pseudomonadota</taxon>
        <taxon>Gammaproteobacteria</taxon>
        <taxon>Pseudomonadales</taxon>
        <taxon>Pseudomonadaceae</taxon>
        <taxon>Pseudomonas</taxon>
    </lineage>
</organism>
<dbReference type="Proteomes" id="UP001259420">
    <property type="component" value="Unassembled WGS sequence"/>
</dbReference>
<keyword evidence="2" id="KW-1185">Reference proteome</keyword>
<protein>
    <submittedName>
        <fullName evidence="1">Uncharacterized protein</fullName>
    </submittedName>
</protein>
<proteinExistence type="predicted"/>
<sequence length="103" mass="11362">MYSVKVPKQPTESKAFSNDETILPALAPPSTTTNIKQKENISTPAPQVEGLDNRHSANRLTRQDNCKLAKLKAKSLKDDCPFDCHHGIANTHGNLMPPARNKE</sequence>